<evidence type="ECO:0000256" key="1">
    <source>
        <dbReference type="ARBA" id="ARBA00004173"/>
    </source>
</evidence>
<evidence type="ECO:0000256" key="3">
    <source>
        <dbReference type="ARBA" id="ARBA00022980"/>
    </source>
</evidence>
<dbReference type="Gene3D" id="6.10.330.20">
    <property type="match status" value="1"/>
</dbReference>
<dbReference type="PANTHER" id="PTHR21183">
    <property type="entry name" value="RIBOSOMAL PROTEIN L47, MITOCHONDRIAL-RELATED"/>
    <property type="match status" value="1"/>
</dbReference>
<keyword evidence="11" id="KW-1185">Reference proteome</keyword>
<evidence type="ECO:0000256" key="2">
    <source>
        <dbReference type="ARBA" id="ARBA00009254"/>
    </source>
</evidence>
<evidence type="ECO:0000256" key="4">
    <source>
        <dbReference type="ARBA" id="ARBA00023128"/>
    </source>
</evidence>
<dbReference type="GO" id="GO:0003735">
    <property type="term" value="F:structural constituent of ribosome"/>
    <property type="evidence" value="ECO:0007669"/>
    <property type="project" value="InterPro"/>
</dbReference>
<evidence type="ECO:0000313" key="10">
    <source>
        <dbReference type="EMBL" id="OAT11945.1"/>
    </source>
</evidence>
<dbReference type="OrthoDB" id="270763at2759"/>
<dbReference type="InterPro" id="IPR038340">
    <property type="entry name" value="MRP-L47_sf"/>
</dbReference>
<dbReference type="AlphaFoldDB" id="A0A179UUZ2"/>
<comment type="similarity">
    <text evidence="2">Belongs to the universal ribosomal protein uL29 family.</text>
</comment>
<comment type="subunit">
    <text evidence="6">Component of the mitochondrial large ribosomal subunit. Mature mitochondrial ribosomes consist of a small (37S) and a large (54S) subunit. The 37S subunit contains at least 33 different proteins and 1 molecule of RNA (15S). The 54S subunit contains at least 45 different proteins and 1 molecule of RNA (21S).</text>
</comment>
<dbReference type="PANTHER" id="PTHR21183:SF18">
    <property type="entry name" value="LARGE RIBOSOMAL SUBUNIT PROTEIN UL29M"/>
    <property type="match status" value="1"/>
</dbReference>
<proteinExistence type="inferred from homology"/>
<name>A0A179UUZ2_BLAGS</name>
<keyword evidence="5" id="KW-0687">Ribonucleoprotein</keyword>
<dbReference type="STRING" id="559298.A0A179UUZ2"/>
<gene>
    <name evidence="10" type="ORF">BDBG_07354</name>
</gene>
<dbReference type="VEuPathDB" id="FungiDB:BDBG_07354"/>
<evidence type="ECO:0000256" key="6">
    <source>
        <dbReference type="ARBA" id="ARBA00026009"/>
    </source>
</evidence>
<dbReference type="KEGG" id="bgh:BDBG_07354"/>
<accession>A0A179UUZ2</accession>
<keyword evidence="3 10" id="KW-0689">Ribosomal protein</keyword>
<dbReference type="Pfam" id="PF06984">
    <property type="entry name" value="MRP-L47"/>
    <property type="match status" value="1"/>
</dbReference>
<evidence type="ECO:0000256" key="9">
    <source>
        <dbReference type="SAM" id="MobiDB-lite"/>
    </source>
</evidence>
<comment type="subcellular location">
    <subcellularLocation>
        <location evidence="1">Mitochondrion</location>
    </subcellularLocation>
</comment>
<dbReference type="GO" id="GO:0032543">
    <property type="term" value="P:mitochondrial translation"/>
    <property type="evidence" value="ECO:0007669"/>
    <property type="project" value="TreeGrafter"/>
</dbReference>
<dbReference type="InterPro" id="IPR010729">
    <property type="entry name" value="Ribosomal_uL29_mit"/>
</dbReference>
<dbReference type="RefSeq" id="XP_002622402.1">
    <property type="nucleotide sequence ID" value="XM_002622356.2"/>
</dbReference>
<evidence type="ECO:0000256" key="5">
    <source>
        <dbReference type="ARBA" id="ARBA00023274"/>
    </source>
</evidence>
<keyword evidence="4" id="KW-0496">Mitochondrion</keyword>
<dbReference type="Proteomes" id="UP000002038">
    <property type="component" value="Unassembled WGS sequence"/>
</dbReference>
<protein>
    <recommendedName>
        <fullName evidence="7">Large ribosomal subunit protein uL29m</fullName>
    </recommendedName>
    <alternativeName>
        <fullName evidence="8">54S ribosomal protein L4, mitochondrial</fullName>
    </alternativeName>
</protein>
<dbReference type="GeneID" id="8508885"/>
<evidence type="ECO:0000256" key="8">
    <source>
        <dbReference type="ARBA" id="ARBA00035399"/>
    </source>
</evidence>
<evidence type="ECO:0000256" key="7">
    <source>
        <dbReference type="ARBA" id="ARBA00035289"/>
    </source>
</evidence>
<feature type="region of interest" description="Disordered" evidence="9">
    <location>
        <begin position="140"/>
        <end position="179"/>
    </location>
</feature>
<dbReference type="GO" id="GO:0005762">
    <property type="term" value="C:mitochondrial large ribosomal subunit"/>
    <property type="evidence" value="ECO:0007669"/>
    <property type="project" value="TreeGrafter"/>
</dbReference>
<feature type="region of interest" description="Disordered" evidence="9">
    <location>
        <begin position="279"/>
        <end position="318"/>
    </location>
</feature>
<reference evidence="11" key="1">
    <citation type="journal article" date="2015" name="PLoS Genet.">
        <title>The dynamic genome and transcriptome of the human fungal pathogen Blastomyces and close relative Emmonsia.</title>
        <authorList>
            <person name="Munoz J.F."/>
            <person name="Gauthier G.M."/>
            <person name="Desjardins C.A."/>
            <person name="Gallo J.E."/>
            <person name="Holder J."/>
            <person name="Sullivan T.D."/>
            <person name="Marty A.J."/>
            <person name="Carmen J.C."/>
            <person name="Chen Z."/>
            <person name="Ding L."/>
            <person name="Gujja S."/>
            <person name="Magrini V."/>
            <person name="Misas E."/>
            <person name="Mitreva M."/>
            <person name="Priest M."/>
            <person name="Saif S."/>
            <person name="Whiston E.A."/>
            <person name="Young S."/>
            <person name="Zeng Q."/>
            <person name="Goldman W.E."/>
            <person name="Mardis E.R."/>
            <person name="Taylor J.W."/>
            <person name="McEwen J.G."/>
            <person name="Clay O.K."/>
            <person name="Klein B.S."/>
            <person name="Cuomo C.A."/>
        </authorList>
    </citation>
    <scope>NUCLEOTIDE SEQUENCE [LARGE SCALE GENOMIC DNA]</scope>
    <source>
        <strain evidence="11">SLH14081</strain>
    </source>
</reference>
<sequence>MNSATQLQLQDESPAVTISDPLILQASSPPKLPSLRLVFAKARDYTSLRSFLLSEKIFTLQKRDDSSHQPGKMPSRSITRLARQYGGTPLVELPPVFLAPALQFPLSFTCFQCSKFSTTPTPGLKRDLSKHRGVSAIHRTGPRQPLSVSKYPLPRPVKPTEQEKRPSNPNHGLWGFFGPDRKPIPTPEQEYAHGRAWSIQELRQKSWDDLHKLYWLCVKERNRIATARCERQRLQAGYGDYESNNRDNTVRGTQQSIKQVLRERWYAWEDARQLYESGEYSPADAQVMEEENVYEPPVLDVEEPRGESSPSHKVHPSS</sequence>
<organism evidence="10 11">
    <name type="scientific">Blastomyces gilchristii (strain SLH14081)</name>
    <name type="common">Blastomyces dermatitidis</name>
    <dbReference type="NCBI Taxonomy" id="559298"/>
    <lineage>
        <taxon>Eukaryota</taxon>
        <taxon>Fungi</taxon>
        <taxon>Dikarya</taxon>
        <taxon>Ascomycota</taxon>
        <taxon>Pezizomycotina</taxon>
        <taxon>Eurotiomycetes</taxon>
        <taxon>Eurotiomycetidae</taxon>
        <taxon>Onygenales</taxon>
        <taxon>Ajellomycetaceae</taxon>
        <taxon>Blastomyces</taxon>
    </lineage>
</organism>
<evidence type="ECO:0000313" key="11">
    <source>
        <dbReference type="Proteomes" id="UP000002038"/>
    </source>
</evidence>
<dbReference type="EMBL" id="GG657465">
    <property type="protein sequence ID" value="OAT11945.1"/>
    <property type="molecule type" value="Genomic_DNA"/>
</dbReference>